<comment type="caution">
    <text evidence="3">The sequence shown here is derived from an EMBL/GenBank/DDBJ whole genome shotgun (WGS) entry which is preliminary data.</text>
</comment>
<dbReference type="InterPro" id="IPR051465">
    <property type="entry name" value="Cell_Envelope_Struct_Comp"/>
</dbReference>
<dbReference type="PROSITE" id="PS51272">
    <property type="entry name" value="SLH"/>
    <property type="match status" value="3"/>
</dbReference>
<proteinExistence type="predicted"/>
<feature type="domain" description="SLH" evidence="2">
    <location>
        <begin position="480"/>
        <end position="533"/>
    </location>
</feature>
<keyword evidence="1" id="KW-0677">Repeat</keyword>
<evidence type="ECO:0000313" key="4">
    <source>
        <dbReference type="Proteomes" id="UP000015688"/>
    </source>
</evidence>
<dbReference type="Pfam" id="PF00395">
    <property type="entry name" value="SLH"/>
    <property type="match status" value="3"/>
</dbReference>
<gene>
    <name evidence="3" type="ORF">C672_2867</name>
</gene>
<dbReference type="EMBL" id="AVNC01000015">
    <property type="protein sequence ID" value="EQK43923.1"/>
    <property type="molecule type" value="Genomic_DNA"/>
</dbReference>
<feature type="domain" description="SLH" evidence="2">
    <location>
        <begin position="359"/>
        <end position="422"/>
    </location>
</feature>
<name>T4VQY9_PARBF</name>
<dbReference type="AlphaFoldDB" id="T4VQY9"/>
<dbReference type="InterPro" id="IPR038765">
    <property type="entry name" value="Papain-like_cys_pep_sf"/>
</dbReference>
<reference evidence="3 4" key="1">
    <citation type="submission" date="2013-06" db="EMBL/GenBank/DDBJ databases">
        <authorList>
            <person name="Walk S."/>
            <person name="Aronoff D."/>
            <person name="Young V.Y."/>
            <person name="Marsh J."/>
            <person name="Harrison L."/>
            <person name="Daugherty S.C."/>
            <person name="Shefchek K.A."/>
            <person name="Hine E.E."/>
            <person name="Tallon L.J."/>
            <person name="Sadzewicz L.K."/>
            <person name="Rasko D.A."/>
        </authorList>
    </citation>
    <scope>NUCLEOTIDE SEQUENCE [LARGE SCALE GENOMIC DNA]</scope>
    <source>
        <strain evidence="3 4">ATCC 638</strain>
    </source>
</reference>
<dbReference type="SUPFAM" id="SSF54001">
    <property type="entry name" value="Cysteine proteinases"/>
    <property type="match status" value="1"/>
</dbReference>
<organism evidence="3 4">
    <name type="scientific">Paraclostridium bifermentans ATCC 638 = DSM 14991</name>
    <dbReference type="NCBI Taxonomy" id="1233171"/>
    <lineage>
        <taxon>Bacteria</taxon>
        <taxon>Bacillati</taxon>
        <taxon>Bacillota</taxon>
        <taxon>Clostridia</taxon>
        <taxon>Peptostreptococcales</taxon>
        <taxon>Peptostreptococcaceae</taxon>
        <taxon>Paraclostridium</taxon>
    </lineage>
</organism>
<sequence length="533" mass="61952">MKNKKSFLKNLILLTTILVIVSSGKIYANNNLKFTEDPYSKESKKYFDNSNLETEDSKNSYLYNSIYNALINLEDSVNLSKYGVPDSLEVFNIRKKVLDDHPEIFYFKYEDSVYWSNGKLEFKYIDSKDKIKDMINQLNKKVENILGKNMSKSMTDIEKVMAIHDYLILNTKYSSEDNSAFDVYGILIKGKGVCQGYAMSMKLLLNKVDIDSIYVTSEKMNHMWNIVDIDGYKYQLDCTWDDPLPDREGVIRYSYLALSDSEMGKDHVWDKSKYPECNSDKYRYMREMDYVVKSSNFIYYSNTSNNGYIYKINKDGSNKVKLLNIYGNPMYIKNGYLYYKNVYTGNIDKVFVNDSSVDESSDGFKDVKNHWAINEIEKFYKDGYIDGYEDNTFRPDNSITRAEFVKIFNSYFGLAKSSGKVFNDTKNHWARTQIDIAFTNGVANGVSNELFNPDEPITREEAAKMIASYKKISDSNFDKLNKFKDYNQVSLWATKEVEGILENKYMQGYEDNTFRPKNDITRAEAVATLSRIK</sequence>
<evidence type="ECO:0000256" key="1">
    <source>
        <dbReference type="ARBA" id="ARBA00022737"/>
    </source>
</evidence>
<dbReference type="GeneID" id="67473703"/>
<dbReference type="Gene3D" id="3.10.620.30">
    <property type="match status" value="1"/>
</dbReference>
<dbReference type="RefSeq" id="WP_021433915.1">
    <property type="nucleotide sequence ID" value="NZ_AVNC01000015.1"/>
</dbReference>
<dbReference type="Proteomes" id="UP000015688">
    <property type="component" value="Unassembled WGS sequence"/>
</dbReference>
<evidence type="ECO:0000259" key="2">
    <source>
        <dbReference type="PROSITE" id="PS51272"/>
    </source>
</evidence>
<dbReference type="PANTHER" id="PTHR43308:SF5">
    <property type="entry name" value="S-LAYER PROTEIN _ PEPTIDOGLYCAN ENDO-BETA-N-ACETYLGLUCOSAMINIDASE"/>
    <property type="match status" value="1"/>
</dbReference>
<protein>
    <recommendedName>
        <fullName evidence="2">SLH domain-containing protein</fullName>
    </recommendedName>
</protein>
<feature type="domain" description="SLH" evidence="2">
    <location>
        <begin position="423"/>
        <end position="479"/>
    </location>
</feature>
<dbReference type="PANTHER" id="PTHR43308">
    <property type="entry name" value="OUTER MEMBRANE PROTEIN ALPHA-RELATED"/>
    <property type="match status" value="1"/>
</dbReference>
<dbReference type="Pfam" id="PF01841">
    <property type="entry name" value="Transglut_core"/>
    <property type="match status" value="1"/>
</dbReference>
<accession>T4VQY9</accession>
<dbReference type="InterPro" id="IPR001119">
    <property type="entry name" value="SLH_dom"/>
</dbReference>
<evidence type="ECO:0000313" key="3">
    <source>
        <dbReference type="EMBL" id="EQK43923.1"/>
    </source>
</evidence>
<dbReference type="PATRIC" id="fig|1233171.3.peg.2756"/>
<dbReference type="InterPro" id="IPR002931">
    <property type="entry name" value="Transglutaminase-like"/>
</dbReference>